<dbReference type="PANTHER" id="PTHR12286:SF5">
    <property type="entry name" value="SACCHAROPINE DEHYDROGENASE-LIKE OXIDOREDUCTASE"/>
    <property type="match status" value="1"/>
</dbReference>
<dbReference type="Proteomes" id="UP000095287">
    <property type="component" value="Unplaced"/>
</dbReference>
<dbReference type="GO" id="GO:0005739">
    <property type="term" value="C:mitochondrion"/>
    <property type="evidence" value="ECO:0007669"/>
    <property type="project" value="TreeGrafter"/>
</dbReference>
<accession>A0A1I7YN01</accession>
<protein>
    <submittedName>
        <fullName evidence="2">Sacchrp_dh_C domain-containing protein</fullName>
    </submittedName>
</protein>
<proteinExistence type="predicted"/>
<evidence type="ECO:0000313" key="2">
    <source>
        <dbReference type="WBParaSite" id="L893_g18058.t1"/>
    </source>
</evidence>
<dbReference type="WBParaSite" id="L893_g18058.t1">
    <property type="protein sequence ID" value="L893_g18058.t1"/>
    <property type="gene ID" value="L893_g18058"/>
</dbReference>
<keyword evidence="1" id="KW-1185">Reference proteome</keyword>
<evidence type="ECO:0000313" key="1">
    <source>
        <dbReference type="Proteomes" id="UP000095287"/>
    </source>
</evidence>
<dbReference type="InterPro" id="IPR051276">
    <property type="entry name" value="Saccharopine_DH-like_oxidrdct"/>
</dbReference>
<dbReference type="GO" id="GO:0005811">
    <property type="term" value="C:lipid droplet"/>
    <property type="evidence" value="ECO:0007669"/>
    <property type="project" value="TreeGrafter"/>
</dbReference>
<dbReference type="GO" id="GO:0009247">
    <property type="term" value="P:glycolipid biosynthetic process"/>
    <property type="evidence" value="ECO:0007669"/>
    <property type="project" value="TreeGrafter"/>
</dbReference>
<dbReference type="GO" id="GO:0005886">
    <property type="term" value="C:plasma membrane"/>
    <property type="evidence" value="ECO:0007669"/>
    <property type="project" value="TreeGrafter"/>
</dbReference>
<organism evidence="1 2">
    <name type="scientific">Steinernema glaseri</name>
    <dbReference type="NCBI Taxonomy" id="37863"/>
    <lineage>
        <taxon>Eukaryota</taxon>
        <taxon>Metazoa</taxon>
        <taxon>Ecdysozoa</taxon>
        <taxon>Nematoda</taxon>
        <taxon>Chromadorea</taxon>
        <taxon>Rhabditida</taxon>
        <taxon>Tylenchina</taxon>
        <taxon>Panagrolaimomorpha</taxon>
        <taxon>Strongyloidoidea</taxon>
        <taxon>Steinernematidae</taxon>
        <taxon>Steinernema</taxon>
    </lineage>
</organism>
<dbReference type="AlphaFoldDB" id="A0A1I7YN01"/>
<sequence length="101" mass="11219">MEQASFTYWFFGTGWEDKLPYDQEHPAKPTVKKAARCDGPDAGYIATSFCVLSAALTVLQDRDSLPPKGGVFTTAAAFAKTRIYERLANFGIKFSMVDQQE</sequence>
<name>A0A1I7YN01_9BILA</name>
<dbReference type="PANTHER" id="PTHR12286">
    <property type="entry name" value="SACCHAROPINE DEHYDROGENASE-LIKE OXIDOREDUCTASE"/>
    <property type="match status" value="1"/>
</dbReference>
<reference evidence="2" key="1">
    <citation type="submission" date="2016-11" db="UniProtKB">
        <authorList>
            <consortium name="WormBaseParasite"/>
        </authorList>
    </citation>
    <scope>IDENTIFICATION</scope>
</reference>